<dbReference type="EMBL" id="DS268121">
    <property type="protein sequence ID" value="KMU77622.1"/>
    <property type="molecule type" value="Genomic_DNA"/>
</dbReference>
<evidence type="ECO:0000313" key="1">
    <source>
        <dbReference type="EMBL" id="KMU77622.1"/>
    </source>
</evidence>
<name>A0A0J8TUX7_COCIT</name>
<dbReference type="Proteomes" id="UP000054559">
    <property type="component" value="Unassembled WGS sequence"/>
</dbReference>
<dbReference type="STRING" id="454286.A0A0J8TUX7"/>
<accession>A0A0J8TUX7</accession>
<gene>
    <name evidence="1" type="ORF">CISG_01379</name>
</gene>
<protein>
    <submittedName>
        <fullName evidence="1">Peroxisomal half ABC transporter</fullName>
    </submittedName>
</protein>
<reference evidence="2" key="1">
    <citation type="journal article" date="2010" name="Genome Res.">
        <title>Population genomic sequencing of Coccidioides fungi reveals recent hybridization and transposon control.</title>
        <authorList>
            <person name="Neafsey D.E."/>
            <person name="Barker B.M."/>
            <person name="Sharpton T.J."/>
            <person name="Stajich J.E."/>
            <person name="Park D.J."/>
            <person name="Whiston E."/>
            <person name="Hung C.-Y."/>
            <person name="McMahan C."/>
            <person name="White J."/>
            <person name="Sykes S."/>
            <person name="Heiman D."/>
            <person name="Young S."/>
            <person name="Zeng Q."/>
            <person name="Abouelleil A."/>
            <person name="Aftuck L."/>
            <person name="Bessette D."/>
            <person name="Brown A."/>
            <person name="FitzGerald M."/>
            <person name="Lui A."/>
            <person name="Macdonald J.P."/>
            <person name="Priest M."/>
            <person name="Orbach M.J."/>
            <person name="Galgiani J.N."/>
            <person name="Kirkland T.N."/>
            <person name="Cole G.T."/>
            <person name="Birren B.W."/>
            <person name="Henn M.R."/>
            <person name="Taylor J.W."/>
            <person name="Rounsley S.D."/>
        </authorList>
    </citation>
    <scope>NUCLEOTIDE SEQUENCE [LARGE SCALE GENOMIC DNA]</scope>
    <source>
        <strain evidence="2">RMSCC 3703</strain>
    </source>
</reference>
<proteinExistence type="predicted"/>
<evidence type="ECO:0000313" key="2">
    <source>
        <dbReference type="Proteomes" id="UP000054559"/>
    </source>
</evidence>
<dbReference type="AlphaFoldDB" id="A0A0J8TUX7"/>
<sequence>MAAQSTLRQPEDPLLLLFNHYANLLKSRIQRSSRRSRLLATTALLLAIVGSGVERESPGPKVIAEELWNLEERWSEDHLRAVQVVPFVIRELQGYDTSYQVDDV</sequence>
<organism evidence="1 2">
    <name type="scientific">Coccidioides immitis RMSCC 3703</name>
    <dbReference type="NCBI Taxonomy" id="454286"/>
    <lineage>
        <taxon>Eukaryota</taxon>
        <taxon>Fungi</taxon>
        <taxon>Dikarya</taxon>
        <taxon>Ascomycota</taxon>
        <taxon>Pezizomycotina</taxon>
        <taxon>Eurotiomycetes</taxon>
        <taxon>Eurotiomycetidae</taxon>
        <taxon>Onygenales</taxon>
        <taxon>Onygenaceae</taxon>
        <taxon>Coccidioides</taxon>
    </lineage>
</organism>